<dbReference type="OrthoDB" id="851428at2759"/>
<sequence length="308" mass="34646">MCKRFEDGLNEDIRLLVGILELKEFVALVDRVCKAEELGKEKRKAEFEARDSRKRSMNKPYQSSLKKSRDSYTRLNASTGYPNRDHGKKYSSPQTQATSVSSVGSVRNNKPKCQECGRRHFVDCWMNNRDRATTTRGRPPRNVITVTSSRGAIKDSTMRSKARAPARAYAIRTSKDASSPDVIAGTFSLYDTSVIALIDPGSTQSYICMNLVSSKSFPIESTDFVVKVSNPLGKYVLVDNVCKNCPLMTRGYCFLANLMLLPFDEFDVILGMDWLTLHDTVVNCRQKTIELKCQNSEMLRIESDESSG</sequence>
<dbReference type="InterPro" id="IPR021109">
    <property type="entry name" value="Peptidase_aspartic_dom_sf"/>
</dbReference>
<dbReference type="PANTHER" id="PTHR15503:SF45">
    <property type="entry name" value="RNA-DIRECTED DNA POLYMERASE HOMOLOG"/>
    <property type="match status" value="1"/>
</dbReference>
<dbReference type="AlphaFoldDB" id="A0A5B6WT44"/>
<gene>
    <name evidence="2" type="ORF">EPI10_006540</name>
</gene>
<dbReference type="Proteomes" id="UP000325315">
    <property type="component" value="Unassembled WGS sequence"/>
</dbReference>
<evidence type="ECO:0000313" key="3">
    <source>
        <dbReference type="Proteomes" id="UP000325315"/>
    </source>
</evidence>
<feature type="compositionally biased region" description="Polar residues" evidence="1">
    <location>
        <begin position="91"/>
        <end position="108"/>
    </location>
</feature>
<comment type="caution">
    <text evidence="2">The sequence shown here is derived from an EMBL/GenBank/DDBJ whole genome shotgun (WGS) entry which is preliminary data.</text>
</comment>
<reference evidence="3" key="1">
    <citation type="journal article" date="2019" name="Plant Biotechnol. J.">
        <title>Genome sequencing of the Australian wild diploid species Gossypium australe highlights disease resistance and delayed gland morphogenesis.</title>
        <authorList>
            <person name="Cai Y."/>
            <person name="Cai X."/>
            <person name="Wang Q."/>
            <person name="Wang P."/>
            <person name="Zhang Y."/>
            <person name="Cai C."/>
            <person name="Xu Y."/>
            <person name="Wang K."/>
            <person name="Zhou Z."/>
            <person name="Wang C."/>
            <person name="Geng S."/>
            <person name="Li B."/>
            <person name="Dong Q."/>
            <person name="Hou Y."/>
            <person name="Wang H."/>
            <person name="Ai P."/>
            <person name="Liu Z."/>
            <person name="Yi F."/>
            <person name="Sun M."/>
            <person name="An G."/>
            <person name="Cheng J."/>
            <person name="Zhang Y."/>
            <person name="Shi Q."/>
            <person name="Xie Y."/>
            <person name="Shi X."/>
            <person name="Chang Y."/>
            <person name="Huang F."/>
            <person name="Chen Y."/>
            <person name="Hong S."/>
            <person name="Mi L."/>
            <person name="Sun Q."/>
            <person name="Zhang L."/>
            <person name="Zhou B."/>
            <person name="Peng R."/>
            <person name="Zhang X."/>
            <person name="Liu F."/>
        </authorList>
    </citation>
    <scope>NUCLEOTIDE SEQUENCE [LARGE SCALE GENOMIC DNA]</scope>
    <source>
        <strain evidence="3">cv. PA1801</strain>
    </source>
</reference>
<evidence type="ECO:0000256" key="1">
    <source>
        <dbReference type="SAM" id="MobiDB-lite"/>
    </source>
</evidence>
<dbReference type="Gene3D" id="2.40.70.10">
    <property type="entry name" value="Acid Proteases"/>
    <property type="match status" value="1"/>
</dbReference>
<organism evidence="2 3">
    <name type="scientific">Gossypium australe</name>
    <dbReference type="NCBI Taxonomy" id="47621"/>
    <lineage>
        <taxon>Eukaryota</taxon>
        <taxon>Viridiplantae</taxon>
        <taxon>Streptophyta</taxon>
        <taxon>Embryophyta</taxon>
        <taxon>Tracheophyta</taxon>
        <taxon>Spermatophyta</taxon>
        <taxon>Magnoliopsida</taxon>
        <taxon>eudicotyledons</taxon>
        <taxon>Gunneridae</taxon>
        <taxon>Pentapetalae</taxon>
        <taxon>rosids</taxon>
        <taxon>malvids</taxon>
        <taxon>Malvales</taxon>
        <taxon>Malvaceae</taxon>
        <taxon>Malvoideae</taxon>
        <taxon>Gossypium</taxon>
    </lineage>
</organism>
<dbReference type="PANTHER" id="PTHR15503">
    <property type="entry name" value="LDOC1 RELATED"/>
    <property type="match status" value="1"/>
</dbReference>
<protein>
    <submittedName>
        <fullName evidence="2">Gag-Pol polyprotein</fullName>
    </submittedName>
</protein>
<dbReference type="CDD" id="cd00303">
    <property type="entry name" value="retropepsin_like"/>
    <property type="match status" value="1"/>
</dbReference>
<feature type="region of interest" description="Disordered" evidence="1">
    <location>
        <begin position="44"/>
        <end position="109"/>
    </location>
</feature>
<dbReference type="SUPFAM" id="SSF50630">
    <property type="entry name" value="Acid proteases"/>
    <property type="match status" value="1"/>
</dbReference>
<proteinExistence type="predicted"/>
<evidence type="ECO:0000313" key="2">
    <source>
        <dbReference type="EMBL" id="KAA3484456.1"/>
    </source>
</evidence>
<dbReference type="Pfam" id="PF08284">
    <property type="entry name" value="RVP_2"/>
    <property type="match status" value="1"/>
</dbReference>
<keyword evidence="3" id="KW-1185">Reference proteome</keyword>
<accession>A0A5B6WT44</accession>
<dbReference type="InterPro" id="IPR032567">
    <property type="entry name" value="RTL1-rel"/>
</dbReference>
<dbReference type="EMBL" id="SMMG02000002">
    <property type="protein sequence ID" value="KAA3484456.1"/>
    <property type="molecule type" value="Genomic_DNA"/>
</dbReference>
<name>A0A5B6WT44_9ROSI</name>